<evidence type="ECO:0000256" key="2">
    <source>
        <dbReference type="ARBA" id="ARBA00007265"/>
    </source>
</evidence>
<dbReference type="InterPro" id="IPR050264">
    <property type="entry name" value="Bact_CCA-adding_enz_type3_sf"/>
</dbReference>
<dbReference type="SUPFAM" id="SSF81301">
    <property type="entry name" value="Nucleotidyltransferase"/>
    <property type="match status" value="1"/>
</dbReference>
<evidence type="ECO:0000256" key="8">
    <source>
        <dbReference type="RuleBase" id="RU003953"/>
    </source>
</evidence>
<keyword evidence="4" id="KW-0819">tRNA processing</keyword>
<dbReference type="AlphaFoldDB" id="A0A087UEI2"/>
<dbReference type="GO" id="GO:1990180">
    <property type="term" value="P:mitochondrial tRNA 3'-end processing"/>
    <property type="evidence" value="ECO:0007669"/>
    <property type="project" value="TreeGrafter"/>
</dbReference>
<evidence type="ECO:0000313" key="10">
    <source>
        <dbReference type="EMBL" id="KFM75771.1"/>
    </source>
</evidence>
<comment type="similarity">
    <text evidence="2 8">Belongs to the tRNA nucleotidyltransferase/poly(A) polymerase family.</text>
</comment>
<dbReference type="InterPro" id="IPR043519">
    <property type="entry name" value="NT_sf"/>
</dbReference>
<feature type="domain" description="Poly A polymerase head" evidence="9">
    <location>
        <begin position="74"/>
        <end position="198"/>
    </location>
</feature>
<dbReference type="STRING" id="407821.A0A087UEI2"/>
<dbReference type="CDD" id="cd05398">
    <property type="entry name" value="NT_ClassII-CCAase"/>
    <property type="match status" value="1"/>
</dbReference>
<sequence>MKIINCWRLFGIRKSLAFGCRQYDICLNFSSYLKFKRPESKLITMKLDTPQFRGIFTPEVNKLSELFQKYGYGLRLAGGAVRDLLMNKQPEDIDFATTATPDEMKQMFTAEGVRMLHRKGEMHGTVTVRINDQQNFEITTLRIDMRTDGRHAEVEFTTDWELDAGRRDLTINAMFLGLDGTLYDYFNGKEDLEKRAVRF</sequence>
<keyword evidence="7" id="KW-0460">Magnesium</keyword>
<dbReference type="InterPro" id="IPR002646">
    <property type="entry name" value="PolA_pol_head_dom"/>
</dbReference>
<keyword evidence="5" id="KW-0548">Nucleotidyltransferase</keyword>
<dbReference type="Proteomes" id="UP000054359">
    <property type="component" value="Unassembled WGS sequence"/>
</dbReference>
<dbReference type="GO" id="GO:0046872">
    <property type="term" value="F:metal ion binding"/>
    <property type="evidence" value="ECO:0007669"/>
    <property type="project" value="UniProtKB-KW"/>
</dbReference>
<evidence type="ECO:0000256" key="7">
    <source>
        <dbReference type="ARBA" id="ARBA00022842"/>
    </source>
</evidence>
<comment type="cofactor">
    <cofactor evidence="1">
        <name>Mg(2+)</name>
        <dbReference type="ChEBI" id="CHEBI:18420"/>
    </cofactor>
</comment>
<feature type="non-terminal residue" evidence="10">
    <location>
        <position position="199"/>
    </location>
</feature>
<dbReference type="Pfam" id="PF01743">
    <property type="entry name" value="PolyA_pol"/>
    <property type="match status" value="1"/>
</dbReference>
<dbReference type="GO" id="GO:0005739">
    <property type="term" value="C:mitochondrion"/>
    <property type="evidence" value="ECO:0007669"/>
    <property type="project" value="TreeGrafter"/>
</dbReference>
<gene>
    <name evidence="10" type="ORF">X975_14104</name>
</gene>
<accession>A0A087UEI2</accession>
<keyword evidence="6" id="KW-0479">Metal-binding</keyword>
<keyword evidence="8" id="KW-0694">RNA-binding</keyword>
<dbReference type="Gene3D" id="3.30.460.10">
    <property type="entry name" value="Beta Polymerase, domain 2"/>
    <property type="match status" value="1"/>
</dbReference>
<evidence type="ECO:0000256" key="3">
    <source>
        <dbReference type="ARBA" id="ARBA00022679"/>
    </source>
</evidence>
<dbReference type="GO" id="GO:0001680">
    <property type="term" value="P:tRNA 3'-terminal CCA addition"/>
    <property type="evidence" value="ECO:0007669"/>
    <property type="project" value="TreeGrafter"/>
</dbReference>
<keyword evidence="3 8" id="KW-0808">Transferase</keyword>
<organism evidence="10 11">
    <name type="scientific">Stegodyphus mimosarum</name>
    <name type="common">African social velvet spider</name>
    <dbReference type="NCBI Taxonomy" id="407821"/>
    <lineage>
        <taxon>Eukaryota</taxon>
        <taxon>Metazoa</taxon>
        <taxon>Ecdysozoa</taxon>
        <taxon>Arthropoda</taxon>
        <taxon>Chelicerata</taxon>
        <taxon>Arachnida</taxon>
        <taxon>Araneae</taxon>
        <taxon>Araneomorphae</taxon>
        <taxon>Entelegynae</taxon>
        <taxon>Eresoidea</taxon>
        <taxon>Eresidae</taxon>
        <taxon>Stegodyphus</taxon>
    </lineage>
</organism>
<evidence type="ECO:0000256" key="5">
    <source>
        <dbReference type="ARBA" id="ARBA00022695"/>
    </source>
</evidence>
<proteinExistence type="inferred from homology"/>
<evidence type="ECO:0000259" key="9">
    <source>
        <dbReference type="Pfam" id="PF01743"/>
    </source>
</evidence>
<protein>
    <submittedName>
        <fullName evidence="10">CCA tRNA nucleotidyltransferase 1, mitochondrial</fullName>
    </submittedName>
</protein>
<evidence type="ECO:0000313" key="11">
    <source>
        <dbReference type="Proteomes" id="UP000054359"/>
    </source>
</evidence>
<dbReference type="GO" id="GO:0000049">
    <property type="term" value="F:tRNA binding"/>
    <property type="evidence" value="ECO:0007669"/>
    <property type="project" value="TreeGrafter"/>
</dbReference>
<keyword evidence="11" id="KW-1185">Reference proteome</keyword>
<evidence type="ECO:0000256" key="1">
    <source>
        <dbReference type="ARBA" id="ARBA00001946"/>
    </source>
</evidence>
<evidence type="ECO:0000256" key="4">
    <source>
        <dbReference type="ARBA" id="ARBA00022694"/>
    </source>
</evidence>
<dbReference type="PANTHER" id="PTHR46173">
    <property type="entry name" value="CCA TRNA NUCLEOTIDYLTRANSFERASE 1, MITOCHONDRIAL"/>
    <property type="match status" value="1"/>
</dbReference>
<dbReference type="EMBL" id="KK119467">
    <property type="protein sequence ID" value="KFM75771.1"/>
    <property type="molecule type" value="Genomic_DNA"/>
</dbReference>
<evidence type="ECO:0000256" key="6">
    <source>
        <dbReference type="ARBA" id="ARBA00022723"/>
    </source>
</evidence>
<dbReference type="PANTHER" id="PTHR46173:SF1">
    <property type="entry name" value="CCA TRNA NUCLEOTIDYLTRANSFERASE 1, MITOCHONDRIAL"/>
    <property type="match status" value="1"/>
</dbReference>
<reference evidence="10 11" key="1">
    <citation type="submission" date="2013-11" db="EMBL/GenBank/DDBJ databases">
        <title>Genome sequencing of Stegodyphus mimosarum.</title>
        <authorList>
            <person name="Bechsgaard J."/>
        </authorList>
    </citation>
    <scope>NUCLEOTIDE SEQUENCE [LARGE SCALE GENOMIC DNA]</scope>
</reference>
<name>A0A087UEI2_STEMI</name>
<dbReference type="GO" id="GO:0016779">
    <property type="term" value="F:nucleotidyltransferase activity"/>
    <property type="evidence" value="ECO:0007669"/>
    <property type="project" value="UniProtKB-KW"/>
</dbReference>
<dbReference type="OrthoDB" id="445712at2759"/>